<accession>A0ABD3QQH8</accession>
<feature type="domain" description="RING-type" evidence="4">
    <location>
        <begin position="5"/>
        <end position="54"/>
    </location>
</feature>
<dbReference type="AlphaFoldDB" id="A0ABD3QQH8"/>
<keyword evidence="1" id="KW-0862">Zinc</keyword>
<keyword evidence="1" id="KW-0479">Metal-binding</keyword>
<comment type="caution">
    <text evidence="5">The sequence shown here is derived from an EMBL/GenBank/DDBJ whole genome shotgun (WGS) entry which is preliminary data.</text>
</comment>
<evidence type="ECO:0000313" key="6">
    <source>
        <dbReference type="Proteomes" id="UP001516023"/>
    </source>
</evidence>
<keyword evidence="6" id="KW-1185">Reference proteome</keyword>
<dbReference type="InterPro" id="IPR013083">
    <property type="entry name" value="Znf_RING/FYVE/PHD"/>
</dbReference>
<feature type="coiled-coil region" evidence="2">
    <location>
        <begin position="301"/>
        <end position="371"/>
    </location>
</feature>
<feature type="region of interest" description="Disordered" evidence="3">
    <location>
        <begin position="473"/>
        <end position="499"/>
    </location>
</feature>
<dbReference type="InterPro" id="IPR001841">
    <property type="entry name" value="Znf_RING"/>
</dbReference>
<evidence type="ECO:0000259" key="4">
    <source>
        <dbReference type="PROSITE" id="PS50089"/>
    </source>
</evidence>
<keyword evidence="2" id="KW-0175">Coiled coil</keyword>
<reference evidence="5 6" key="1">
    <citation type="journal article" date="2020" name="G3 (Bethesda)">
        <title>Improved Reference Genome for Cyclotella cryptica CCMP332, a Model for Cell Wall Morphogenesis, Salinity Adaptation, and Lipid Production in Diatoms (Bacillariophyta).</title>
        <authorList>
            <person name="Roberts W.R."/>
            <person name="Downey K.M."/>
            <person name="Ruck E.C."/>
            <person name="Traller J.C."/>
            <person name="Alverson A.J."/>
        </authorList>
    </citation>
    <scope>NUCLEOTIDE SEQUENCE [LARGE SCALE GENOMIC DNA]</scope>
    <source>
        <strain evidence="5 6">CCMP332</strain>
    </source>
</reference>
<evidence type="ECO:0000256" key="2">
    <source>
        <dbReference type="SAM" id="Coils"/>
    </source>
</evidence>
<feature type="region of interest" description="Disordered" evidence="3">
    <location>
        <begin position="154"/>
        <end position="174"/>
    </location>
</feature>
<sequence length="619" mass="70347">MSADCPICLSPLTSPWGVCHPCGHAYHRECWDALLCASHETSRKKKKKKCALCNCATDTFVQVYVDLGRDDADRDITNEDNGDNDGVNDDALDDLKKEWEDLRQELRALLLSNGSCLDDIQQAGDDQELIDTANGDYHGTQDIRDICATIDLTQSPRRSAAGMRDSGSQNPKQIERQKIGPQHEDTQPKPLQQQQLKQTKIQHLLSRLHQIHTTLMDLAPSSTSKQSSHLRSKFLALQQTNSTLESQIIDLQNENSTLQSKLNRANQSLFDRNLETEREKRQAETLNEKYTHLLGVYSSYQDRTMRQIEELKRSYGELKRKNEQLKTVSGLADVKEMEEIRRKYTKMSQQVHDLTKENQVLTRRMEEIERRRADYLSVKNLISSGVEKKNNVNSHRSRRNDNDADACRSVKYSTSWKVGDKENNFQHCRARSDIFSHAKHDSKGTVESDLSLPFSDTSANRAMQILDMAPSRKTVPKSMKVKSQLDQRRTNESYGNRSSAINRDFVRDIGRWDNDEDDCDSSEESKAEIQLFMKNPSRKHSRAVVRTSGVNDSYPTELKQSNTSLQVPLHRQGSVNSNQSATSQGKRKLLETSSASRKSSKKGTVSQTISTFFKPATSS</sequence>
<dbReference type="EMBL" id="JABMIG020000018">
    <property type="protein sequence ID" value="KAL3802668.1"/>
    <property type="molecule type" value="Genomic_DNA"/>
</dbReference>
<gene>
    <name evidence="5" type="ORF">HJC23_011992</name>
</gene>
<proteinExistence type="predicted"/>
<name>A0ABD3QQH8_9STRA</name>
<feature type="coiled-coil region" evidence="2">
    <location>
        <begin position="234"/>
        <end position="268"/>
    </location>
</feature>
<evidence type="ECO:0000313" key="5">
    <source>
        <dbReference type="EMBL" id="KAL3802668.1"/>
    </source>
</evidence>
<organism evidence="5 6">
    <name type="scientific">Cyclotella cryptica</name>
    <dbReference type="NCBI Taxonomy" id="29204"/>
    <lineage>
        <taxon>Eukaryota</taxon>
        <taxon>Sar</taxon>
        <taxon>Stramenopiles</taxon>
        <taxon>Ochrophyta</taxon>
        <taxon>Bacillariophyta</taxon>
        <taxon>Coscinodiscophyceae</taxon>
        <taxon>Thalassiosirophycidae</taxon>
        <taxon>Stephanodiscales</taxon>
        <taxon>Stephanodiscaceae</taxon>
        <taxon>Cyclotella</taxon>
    </lineage>
</organism>
<dbReference type="CDD" id="cd16448">
    <property type="entry name" value="RING-H2"/>
    <property type="match status" value="1"/>
</dbReference>
<evidence type="ECO:0000256" key="3">
    <source>
        <dbReference type="SAM" id="MobiDB-lite"/>
    </source>
</evidence>
<dbReference type="Gene3D" id="3.30.40.10">
    <property type="entry name" value="Zinc/RING finger domain, C3HC4 (zinc finger)"/>
    <property type="match status" value="1"/>
</dbReference>
<evidence type="ECO:0000256" key="1">
    <source>
        <dbReference type="PROSITE-ProRule" id="PRU00175"/>
    </source>
</evidence>
<dbReference type="PROSITE" id="PS50089">
    <property type="entry name" value="ZF_RING_2"/>
    <property type="match status" value="1"/>
</dbReference>
<feature type="compositionally biased region" description="Polar residues" evidence="3">
    <location>
        <begin position="573"/>
        <end position="584"/>
    </location>
</feature>
<feature type="region of interest" description="Disordered" evidence="3">
    <location>
        <begin position="533"/>
        <end position="619"/>
    </location>
</feature>
<keyword evidence="1" id="KW-0863">Zinc-finger</keyword>
<dbReference type="SUPFAM" id="SSF57850">
    <property type="entry name" value="RING/U-box"/>
    <property type="match status" value="1"/>
</dbReference>
<protein>
    <recommendedName>
        <fullName evidence="4">RING-type domain-containing protein</fullName>
    </recommendedName>
</protein>
<feature type="compositionally biased region" description="Polar residues" evidence="3">
    <location>
        <begin position="591"/>
        <end position="619"/>
    </location>
</feature>
<feature type="compositionally biased region" description="Polar residues" evidence="3">
    <location>
        <begin position="548"/>
        <end position="566"/>
    </location>
</feature>
<dbReference type="GO" id="GO:0008270">
    <property type="term" value="F:zinc ion binding"/>
    <property type="evidence" value="ECO:0007669"/>
    <property type="project" value="UniProtKB-KW"/>
</dbReference>
<dbReference type="Proteomes" id="UP001516023">
    <property type="component" value="Unassembled WGS sequence"/>
</dbReference>